<evidence type="ECO:0000256" key="1">
    <source>
        <dbReference type="ARBA" id="ARBA00010139"/>
    </source>
</evidence>
<keyword evidence="6" id="KW-1185">Reference proteome</keyword>
<accession>A0A8E2E2U4</accession>
<evidence type="ECO:0000313" key="5">
    <source>
        <dbReference type="EMBL" id="OCK76208.1"/>
    </source>
</evidence>
<dbReference type="InterPro" id="IPR036188">
    <property type="entry name" value="FAD/NAD-bd_sf"/>
</dbReference>
<reference evidence="5 6" key="1">
    <citation type="journal article" date="2016" name="Nat. Commun.">
        <title>Ectomycorrhizal ecology is imprinted in the genome of the dominant symbiotic fungus Cenococcum geophilum.</title>
        <authorList>
            <consortium name="DOE Joint Genome Institute"/>
            <person name="Peter M."/>
            <person name="Kohler A."/>
            <person name="Ohm R.A."/>
            <person name="Kuo A."/>
            <person name="Krutzmann J."/>
            <person name="Morin E."/>
            <person name="Arend M."/>
            <person name="Barry K.W."/>
            <person name="Binder M."/>
            <person name="Choi C."/>
            <person name="Clum A."/>
            <person name="Copeland A."/>
            <person name="Grisel N."/>
            <person name="Haridas S."/>
            <person name="Kipfer T."/>
            <person name="LaButti K."/>
            <person name="Lindquist E."/>
            <person name="Lipzen A."/>
            <person name="Maire R."/>
            <person name="Meier B."/>
            <person name="Mihaltcheva S."/>
            <person name="Molinier V."/>
            <person name="Murat C."/>
            <person name="Poggeler S."/>
            <person name="Quandt C.A."/>
            <person name="Sperisen C."/>
            <person name="Tritt A."/>
            <person name="Tisserant E."/>
            <person name="Crous P.W."/>
            <person name="Henrissat B."/>
            <person name="Nehls U."/>
            <person name="Egli S."/>
            <person name="Spatafora J.W."/>
            <person name="Grigoriev I.V."/>
            <person name="Martin F.M."/>
        </authorList>
    </citation>
    <scope>NUCLEOTIDE SEQUENCE [LARGE SCALE GENOMIC DNA]</scope>
    <source>
        <strain evidence="5 6">CBS 459.81</strain>
    </source>
</reference>
<dbReference type="GO" id="GO:0050660">
    <property type="term" value="F:flavin adenine dinucleotide binding"/>
    <property type="evidence" value="ECO:0007669"/>
    <property type="project" value="InterPro"/>
</dbReference>
<gene>
    <name evidence="5" type="ORF">K432DRAFT_306874</name>
</gene>
<dbReference type="InterPro" id="IPR020946">
    <property type="entry name" value="Flavin_mOase-like"/>
</dbReference>
<evidence type="ECO:0000256" key="3">
    <source>
        <dbReference type="ARBA" id="ARBA00022827"/>
    </source>
</evidence>
<dbReference type="Pfam" id="PF00743">
    <property type="entry name" value="FMO-like"/>
    <property type="match status" value="1"/>
</dbReference>
<dbReference type="EMBL" id="KV745233">
    <property type="protein sequence ID" value="OCK76208.1"/>
    <property type="molecule type" value="Genomic_DNA"/>
</dbReference>
<comment type="similarity">
    <text evidence="1">Belongs to the FAD-binding monooxygenase family.</text>
</comment>
<evidence type="ECO:0000256" key="4">
    <source>
        <dbReference type="ARBA" id="ARBA00023002"/>
    </source>
</evidence>
<dbReference type="PANTHER" id="PTHR42877">
    <property type="entry name" value="L-ORNITHINE N(5)-MONOOXYGENASE-RELATED"/>
    <property type="match status" value="1"/>
</dbReference>
<evidence type="ECO:0000256" key="2">
    <source>
        <dbReference type="ARBA" id="ARBA00022630"/>
    </source>
</evidence>
<dbReference type="GO" id="GO:0004499">
    <property type="term" value="F:N,N-dimethylaniline monooxygenase activity"/>
    <property type="evidence" value="ECO:0007669"/>
    <property type="project" value="InterPro"/>
</dbReference>
<dbReference type="Proteomes" id="UP000250266">
    <property type="component" value="Unassembled WGS sequence"/>
</dbReference>
<name>A0A8E2E2U4_9PEZI</name>
<dbReference type="PANTHER" id="PTHR42877:SF7">
    <property type="entry name" value="FLAVIN-BINDING MONOOXYGENASE-RELATED"/>
    <property type="match status" value="1"/>
</dbReference>
<keyword evidence="3" id="KW-0274">FAD</keyword>
<dbReference type="AlphaFoldDB" id="A0A8E2E2U4"/>
<organism evidence="5 6">
    <name type="scientific">Lepidopterella palustris CBS 459.81</name>
    <dbReference type="NCBI Taxonomy" id="1314670"/>
    <lineage>
        <taxon>Eukaryota</taxon>
        <taxon>Fungi</taxon>
        <taxon>Dikarya</taxon>
        <taxon>Ascomycota</taxon>
        <taxon>Pezizomycotina</taxon>
        <taxon>Dothideomycetes</taxon>
        <taxon>Pleosporomycetidae</taxon>
        <taxon>Mytilinidiales</taxon>
        <taxon>Argynnaceae</taxon>
        <taxon>Lepidopterella</taxon>
    </lineage>
</organism>
<keyword evidence="5" id="KW-0503">Monooxygenase</keyword>
<proteinExistence type="inferred from homology"/>
<keyword evidence="2" id="KW-0285">Flavoprotein</keyword>
<sequence length="523" mass="59800">MPSFTQPDEHRFCIIIGAGITGILQGSEFVRKKIIPLEEVAIIEKNDNYGGVWFTNVYPRCACDIPSHVYSVSWAPNPYWGRKFAPQHEIQKYYEDIAKDHGLPAITNFSTRVIRADWDDNQLLWVLQTENVSTGVKKVWTCNILLSASGQFSVPKKAPVSGLDAFKGEEWHTGSWPKDATVKGKRVAVVGTGPSAAQLLPGIYQDVRSLVVYQRSPSFCLPRDDFPFSKFKQWVFAHVPFVMKVYKWYLYEMAAFLGRHVFVPGTWWQKKAIQLAWAHLDKQVKDPVVREKLRPHDNFGCKRPLLLDDYYPIFNSPNVELVTDPVVALTEHGIVSQNKKTDAKKEHEIDVLIWGTGYRPSEFGVAFPCRGRSGILLSEKYVPENYSLYGVAIDDFPNFFNYLGPNSLAFEASVVDELEKQSAFIAQFVAYLYNKNRGSYRFAVMASEERVKSWTLSLRDGQSKHPANTPSCESYYKNAYGVVYFWPFMISKYYKLITKPNFKRDWVLLTARPGQPTRITEVS</sequence>
<dbReference type="OrthoDB" id="74360at2759"/>
<evidence type="ECO:0000313" key="6">
    <source>
        <dbReference type="Proteomes" id="UP000250266"/>
    </source>
</evidence>
<dbReference type="Gene3D" id="3.50.50.60">
    <property type="entry name" value="FAD/NAD(P)-binding domain"/>
    <property type="match status" value="2"/>
</dbReference>
<dbReference type="SUPFAM" id="SSF51905">
    <property type="entry name" value="FAD/NAD(P)-binding domain"/>
    <property type="match status" value="2"/>
</dbReference>
<dbReference type="GO" id="GO:0050661">
    <property type="term" value="F:NADP binding"/>
    <property type="evidence" value="ECO:0007669"/>
    <property type="project" value="InterPro"/>
</dbReference>
<keyword evidence="4" id="KW-0560">Oxidoreductase</keyword>
<protein>
    <submittedName>
        <fullName evidence="5">Monooxygenase</fullName>
    </submittedName>
</protein>
<dbReference type="InterPro" id="IPR051209">
    <property type="entry name" value="FAD-bind_Monooxygenase_sf"/>
</dbReference>